<evidence type="ECO:0000313" key="1">
    <source>
        <dbReference type="EMBL" id="MYM19364.1"/>
    </source>
</evidence>
<dbReference type="SMART" id="SM00855">
    <property type="entry name" value="PGAM"/>
    <property type="match status" value="1"/>
</dbReference>
<dbReference type="SUPFAM" id="SSF53254">
    <property type="entry name" value="Phosphoglycerate mutase-like"/>
    <property type="match status" value="1"/>
</dbReference>
<dbReference type="InterPro" id="IPR050275">
    <property type="entry name" value="PGM_Phosphatase"/>
</dbReference>
<evidence type="ECO:0000313" key="2">
    <source>
        <dbReference type="Proteomes" id="UP000469215"/>
    </source>
</evidence>
<dbReference type="Gene3D" id="3.40.50.1240">
    <property type="entry name" value="Phosphoglycerate mutase-like"/>
    <property type="match status" value="1"/>
</dbReference>
<name>A0A6N9H706_9MICO</name>
<accession>A0A6N9H706</accession>
<dbReference type="PANTHER" id="PTHR48100:SF44">
    <property type="entry name" value="PHOSPHATASE C1620.13-RELATED"/>
    <property type="match status" value="1"/>
</dbReference>
<organism evidence="1 2">
    <name type="scientific">Brevibacterium rongguiense</name>
    <dbReference type="NCBI Taxonomy" id="2695267"/>
    <lineage>
        <taxon>Bacteria</taxon>
        <taxon>Bacillati</taxon>
        <taxon>Actinomycetota</taxon>
        <taxon>Actinomycetes</taxon>
        <taxon>Micrococcales</taxon>
        <taxon>Brevibacteriaceae</taxon>
        <taxon>Brevibacterium</taxon>
    </lineage>
</organism>
<dbReference type="Proteomes" id="UP000469215">
    <property type="component" value="Unassembled WGS sequence"/>
</dbReference>
<evidence type="ECO:0008006" key="3">
    <source>
        <dbReference type="Google" id="ProtNLM"/>
    </source>
</evidence>
<dbReference type="GO" id="GO:0005829">
    <property type="term" value="C:cytosol"/>
    <property type="evidence" value="ECO:0007669"/>
    <property type="project" value="TreeGrafter"/>
</dbReference>
<proteinExistence type="predicted"/>
<dbReference type="InterPro" id="IPR013078">
    <property type="entry name" value="His_Pase_superF_clade-1"/>
</dbReference>
<keyword evidence="2" id="KW-1185">Reference proteome</keyword>
<dbReference type="PANTHER" id="PTHR48100">
    <property type="entry name" value="BROAD-SPECIFICITY PHOSPHATASE YOR283W-RELATED"/>
    <property type="match status" value="1"/>
</dbReference>
<dbReference type="AlphaFoldDB" id="A0A6N9H706"/>
<dbReference type="GO" id="GO:0016791">
    <property type="term" value="F:phosphatase activity"/>
    <property type="evidence" value="ECO:0007669"/>
    <property type="project" value="TreeGrafter"/>
</dbReference>
<reference evidence="1 2" key="1">
    <citation type="submission" date="2020-01" db="EMBL/GenBank/DDBJ databases">
        <authorList>
            <person name="Deng T."/>
        </authorList>
    </citation>
    <scope>NUCLEOTIDE SEQUENCE [LARGE SCALE GENOMIC DNA]</scope>
    <source>
        <strain evidence="1 2">5221</strain>
    </source>
</reference>
<dbReference type="EMBL" id="WWEQ01000015">
    <property type="protein sequence ID" value="MYM19364.1"/>
    <property type="molecule type" value="Genomic_DNA"/>
</dbReference>
<dbReference type="RefSeq" id="WP_160952800.1">
    <property type="nucleotide sequence ID" value="NZ_WWEQ01000015.1"/>
</dbReference>
<comment type="caution">
    <text evidence="1">The sequence shown here is derived from an EMBL/GenBank/DDBJ whole genome shotgun (WGS) entry which is preliminary data.</text>
</comment>
<dbReference type="InterPro" id="IPR029033">
    <property type="entry name" value="His_PPase_superfam"/>
</dbReference>
<gene>
    <name evidence="1" type="ORF">GSY69_05115</name>
</gene>
<protein>
    <recommendedName>
        <fullName evidence="3">Histidine phosphatase family protein</fullName>
    </recommendedName>
</protein>
<sequence length="249" mass="26447">MSDFLNRALGRALLSRGMGATDVILIRHGQQERPGADAPESDAFDPPLSELGRAQAQAAAEALAGEPLQAVFASDLRRASETGEAIAARHGLGVEADERLREVGIFERVPPGASIMDTVGQTAAQAAAADLVRTRKWDAVPLSESSDAFRRGAHAAIWDIVRTFARDQPPVEEGEPGPTIAIACHGGIINAFLAQEYGIAIDFLFRPVHAGITRVRFDLQGPLDTEAGRAMMVTGNEHAHLVPGGLVTY</sequence>
<dbReference type="Pfam" id="PF00300">
    <property type="entry name" value="His_Phos_1"/>
    <property type="match status" value="1"/>
</dbReference>